<name>A0ABD0J9I5_9CAEN</name>
<sequence>MPAASASCLTGATLSYALNSLQSVVRGLHMRFLTEDWSDPKTHHLKAGLEEKQDALTNLFHPSDLWGGILFPDYAMITCLRMMGDNYLRKDTCKNLYKYSCGPEYLNFAC</sequence>
<reference evidence="1 2" key="1">
    <citation type="journal article" date="2023" name="Sci. Data">
        <title>Genome assembly of the Korean intertidal mud-creeper Batillaria attramentaria.</title>
        <authorList>
            <person name="Patra A.K."/>
            <person name="Ho P.T."/>
            <person name="Jun S."/>
            <person name="Lee S.J."/>
            <person name="Kim Y."/>
            <person name="Won Y.J."/>
        </authorList>
    </citation>
    <scope>NUCLEOTIDE SEQUENCE [LARGE SCALE GENOMIC DNA]</scope>
    <source>
        <strain evidence="1">Wonlab-2016</strain>
    </source>
</reference>
<accession>A0ABD0J9I5</accession>
<protein>
    <submittedName>
        <fullName evidence="1">Uncharacterized protein</fullName>
    </submittedName>
</protein>
<dbReference type="AlphaFoldDB" id="A0ABD0J9I5"/>
<proteinExistence type="predicted"/>
<evidence type="ECO:0000313" key="2">
    <source>
        <dbReference type="Proteomes" id="UP001519460"/>
    </source>
</evidence>
<organism evidence="1 2">
    <name type="scientific">Batillaria attramentaria</name>
    <dbReference type="NCBI Taxonomy" id="370345"/>
    <lineage>
        <taxon>Eukaryota</taxon>
        <taxon>Metazoa</taxon>
        <taxon>Spiralia</taxon>
        <taxon>Lophotrochozoa</taxon>
        <taxon>Mollusca</taxon>
        <taxon>Gastropoda</taxon>
        <taxon>Caenogastropoda</taxon>
        <taxon>Sorbeoconcha</taxon>
        <taxon>Cerithioidea</taxon>
        <taxon>Batillariidae</taxon>
        <taxon>Batillaria</taxon>
    </lineage>
</organism>
<feature type="non-terminal residue" evidence="1">
    <location>
        <position position="110"/>
    </location>
</feature>
<dbReference type="Proteomes" id="UP001519460">
    <property type="component" value="Unassembled WGS sequence"/>
</dbReference>
<dbReference type="EMBL" id="JACVVK020000549">
    <property type="protein sequence ID" value="KAK7466707.1"/>
    <property type="molecule type" value="Genomic_DNA"/>
</dbReference>
<gene>
    <name evidence="1" type="ORF">BaRGS_00037194</name>
</gene>
<evidence type="ECO:0000313" key="1">
    <source>
        <dbReference type="EMBL" id="KAK7466707.1"/>
    </source>
</evidence>
<keyword evidence="2" id="KW-1185">Reference proteome</keyword>
<comment type="caution">
    <text evidence="1">The sequence shown here is derived from an EMBL/GenBank/DDBJ whole genome shotgun (WGS) entry which is preliminary data.</text>
</comment>